<dbReference type="Proteomes" id="UP000427906">
    <property type="component" value="Chromosome"/>
</dbReference>
<evidence type="ECO:0008006" key="9">
    <source>
        <dbReference type="Google" id="ProtNLM"/>
    </source>
</evidence>
<reference evidence="7 8" key="1">
    <citation type="submission" date="2019-11" db="EMBL/GenBank/DDBJ databases">
        <title>Comparative genomics of hydrocarbon-degrading Desulfosarcina strains.</title>
        <authorList>
            <person name="Watanabe M."/>
            <person name="Kojima H."/>
            <person name="Fukui M."/>
        </authorList>
    </citation>
    <scope>NUCLEOTIDE SEQUENCE [LARGE SCALE GENOMIC DNA]</scope>
    <source>
        <strain evidence="7 8">PL12</strain>
    </source>
</reference>
<dbReference type="AlphaFoldDB" id="A0A5K7YK05"/>
<keyword evidence="3 6" id="KW-0812">Transmembrane</keyword>
<evidence type="ECO:0000256" key="4">
    <source>
        <dbReference type="ARBA" id="ARBA00022989"/>
    </source>
</evidence>
<gene>
    <name evidence="7" type="ORF">DSCA_31380</name>
</gene>
<evidence type="ECO:0000313" key="8">
    <source>
        <dbReference type="Proteomes" id="UP000427906"/>
    </source>
</evidence>
<evidence type="ECO:0000256" key="1">
    <source>
        <dbReference type="ARBA" id="ARBA00004651"/>
    </source>
</evidence>
<evidence type="ECO:0000256" key="5">
    <source>
        <dbReference type="ARBA" id="ARBA00023136"/>
    </source>
</evidence>
<name>A0A5K7YK05_9BACT</name>
<dbReference type="KEGG" id="dalk:DSCA_31380"/>
<evidence type="ECO:0000256" key="3">
    <source>
        <dbReference type="ARBA" id="ARBA00022692"/>
    </source>
</evidence>
<feature type="transmembrane region" description="Helical" evidence="6">
    <location>
        <begin position="58"/>
        <end position="77"/>
    </location>
</feature>
<proteinExistence type="predicted"/>
<keyword evidence="8" id="KW-1185">Reference proteome</keyword>
<comment type="subcellular location">
    <subcellularLocation>
        <location evidence="1">Cell membrane</location>
        <topology evidence="1">Multi-pass membrane protein</topology>
    </subcellularLocation>
</comment>
<evidence type="ECO:0000256" key="6">
    <source>
        <dbReference type="SAM" id="Phobius"/>
    </source>
</evidence>
<evidence type="ECO:0000256" key="2">
    <source>
        <dbReference type="ARBA" id="ARBA00022475"/>
    </source>
</evidence>
<sequence length="93" mass="10468">MLELFGFFLLIIIGIELLETIKAYLKDKVVHSEIVLEVALIAIARKVIILDLKEYDSIVILGIAALIITISLSYYIVRGKLRIDLSNTPDQKP</sequence>
<dbReference type="InterPro" id="IPR020948">
    <property type="entry name" value="P_starv_induced_PsiE-like"/>
</dbReference>
<organism evidence="7 8">
    <name type="scientific">Desulfosarcina alkanivorans</name>
    <dbReference type="NCBI Taxonomy" id="571177"/>
    <lineage>
        <taxon>Bacteria</taxon>
        <taxon>Pseudomonadati</taxon>
        <taxon>Thermodesulfobacteriota</taxon>
        <taxon>Desulfobacteria</taxon>
        <taxon>Desulfobacterales</taxon>
        <taxon>Desulfosarcinaceae</taxon>
        <taxon>Desulfosarcina</taxon>
    </lineage>
</organism>
<accession>A0A5K7YK05</accession>
<dbReference type="Pfam" id="PF06146">
    <property type="entry name" value="PsiE"/>
    <property type="match status" value="1"/>
</dbReference>
<dbReference type="GO" id="GO:0005886">
    <property type="term" value="C:plasma membrane"/>
    <property type="evidence" value="ECO:0007669"/>
    <property type="project" value="UniProtKB-SubCell"/>
</dbReference>
<keyword evidence="4 6" id="KW-1133">Transmembrane helix</keyword>
<evidence type="ECO:0000313" key="7">
    <source>
        <dbReference type="EMBL" id="BBO69208.1"/>
    </source>
</evidence>
<keyword evidence="2" id="KW-1003">Cell membrane</keyword>
<protein>
    <recommendedName>
        <fullName evidence="9">Phosphate-starvation-inducible E-like protein</fullName>
    </recommendedName>
</protein>
<dbReference type="EMBL" id="AP021874">
    <property type="protein sequence ID" value="BBO69208.1"/>
    <property type="molecule type" value="Genomic_DNA"/>
</dbReference>
<keyword evidence="5 6" id="KW-0472">Membrane</keyword>